<dbReference type="EMBL" id="JBFXLR010000008">
    <property type="protein sequence ID" value="KAL2856231.1"/>
    <property type="molecule type" value="Genomic_DNA"/>
</dbReference>
<accession>A0ABR4KVB5</accession>
<sequence>MSCTLARLLTESGEEWRVWLGLDGRCLLSQMSHPDSWRAMQPWAVPVDRRSIRTSVYLDDATIYDLQYLRPFALRRLLLARSVVAATSGIIMICAQNPC</sequence>
<comment type="caution">
    <text evidence="1">The sequence shown here is derived from an EMBL/GenBank/DDBJ whole genome shotgun (WGS) entry which is preliminary data.</text>
</comment>
<gene>
    <name evidence="1" type="ORF">BJX68DRAFT_204053</name>
</gene>
<dbReference type="Proteomes" id="UP001610444">
    <property type="component" value="Unassembled WGS sequence"/>
</dbReference>
<evidence type="ECO:0000313" key="1">
    <source>
        <dbReference type="EMBL" id="KAL2856231.1"/>
    </source>
</evidence>
<protein>
    <submittedName>
        <fullName evidence="1">Uncharacterized protein</fullName>
    </submittedName>
</protein>
<name>A0ABR4KVB5_9EURO</name>
<reference evidence="1 2" key="1">
    <citation type="submission" date="2024-07" db="EMBL/GenBank/DDBJ databases">
        <title>Section-level genome sequencing and comparative genomics of Aspergillus sections Usti and Cavernicolus.</title>
        <authorList>
            <consortium name="Lawrence Berkeley National Laboratory"/>
            <person name="Nybo J.L."/>
            <person name="Vesth T.C."/>
            <person name="Theobald S."/>
            <person name="Frisvad J.C."/>
            <person name="Larsen T.O."/>
            <person name="Kjaerboelling I."/>
            <person name="Rothschild-Mancinelli K."/>
            <person name="Lyhne E.K."/>
            <person name="Kogle M.E."/>
            <person name="Barry K."/>
            <person name="Clum A."/>
            <person name="Na H."/>
            <person name="Ledsgaard L."/>
            <person name="Lin J."/>
            <person name="Lipzen A."/>
            <person name="Kuo A."/>
            <person name="Riley R."/>
            <person name="Mondo S."/>
            <person name="LaButti K."/>
            <person name="Haridas S."/>
            <person name="Pangalinan J."/>
            <person name="Salamov A.A."/>
            <person name="Simmons B.A."/>
            <person name="Magnuson J.K."/>
            <person name="Chen J."/>
            <person name="Drula E."/>
            <person name="Henrissat B."/>
            <person name="Wiebenga A."/>
            <person name="Lubbers R.J."/>
            <person name="Gomes A.C."/>
            <person name="Macurrencykelacurrency M.R."/>
            <person name="Stajich J."/>
            <person name="Grigoriev I.V."/>
            <person name="Mortensen U.H."/>
            <person name="De vries R.P."/>
            <person name="Baker S.E."/>
            <person name="Andersen M.R."/>
        </authorList>
    </citation>
    <scope>NUCLEOTIDE SEQUENCE [LARGE SCALE GENOMIC DNA]</scope>
    <source>
        <strain evidence="1 2">CBS 756.74</strain>
    </source>
</reference>
<organism evidence="1 2">
    <name type="scientific">Aspergillus pseudodeflectus</name>
    <dbReference type="NCBI Taxonomy" id="176178"/>
    <lineage>
        <taxon>Eukaryota</taxon>
        <taxon>Fungi</taxon>
        <taxon>Dikarya</taxon>
        <taxon>Ascomycota</taxon>
        <taxon>Pezizomycotina</taxon>
        <taxon>Eurotiomycetes</taxon>
        <taxon>Eurotiomycetidae</taxon>
        <taxon>Eurotiales</taxon>
        <taxon>Aspergillaceae</taxon>
        <taxon>Aspergillus</taxon>
        <taxon>Aspergillus subgen. Nidulantes</taxon>
    </lineage>
</organism>
<dbReference type="RefSeq" id="XP_070902389.1">
    <property type="nucleotide sequence ID" value="XM_071037615.1"/>
</dbReference>
<proteinExistence type="predicted"/>
<keyword evidence="2" id="KW-1185">Reference proteome</keyword>
<evidence type="ECO:0000313" key="2">
    <source>
        <dbReference type="Proteomes" id="UP001610444"/>
    </source>
</evidence>
<dbReference type="GeneID" id="98152779"/>